<dbReference type="InterPro" id="IPR015300">
    <property type="entry name" value="DNA-bd_pseudobarrel_sf"/>
</dbReference>
<feature type="compositionally biased region" description="Acidic residues" evidence="5">
    <location>
        <begin position="137"/>
        <end position="149"/>
    </location>
</feature>
<dbReference type="PROSITE" id="PS50863">
    <property type="entry name" value="B3"/>
    <property type="match status" value="1"/>
</dbReference>
<evidence type="ECO:0000259" key="6">
    <source>
        <dbReference type="PROSITE" id="PS50863"/>
    </source>
</evidence>
<keyword evidence="8" id="KW-1185">Reference proteome</keyword>
<dbReference type="CDD" id="cd10017">
    <property type="entry name" value="B3_DNA"/>
    <property type="match status" value="1"/>
</dbReference>
<protein>
    <recommendedName>
        <fullName evidence="6">TF-B3 domain-containing protein</fullName>
    </recommendedName>
</protein>
<name>A0ABP0W972_9BRYO</name>
<evidence type="ECO:0000313" key="8">
    <source>
        <dbReference type="Proteomes" id="UP001497444"/>
    </source>
</evidence>
<dbReference type="InterPro" id="IPR003340">
    <property type="entry name" value="B3_DNA-bd"/>
</dbReference>
<keyword evidence="1" id="KW-0805">Transcription regulation</keyword>
<feature type="compositionally biased region" description="Acidic residues" evidence="5">
    <location>
        <begin position="74"/>
        <end position="112"/>
    </location>
</feature>
<evidence type="ECO:0000256" key="2">
    <source>
        <dbReference type="ARBA" id="ARBA00023125"/>
    </source>
</evidence>
<evidence type="ECO:0000256" key="1">
    <source>
        <dbReference type="ARBA" id="ARBA00023015"/>
    </source>
</evidence>
<dbReference type="EMBL" id="OZ020109">
    <property type="protein sequence ID" value="CAK9262423.1"/>
    <property type="molecule type" value="Genomic_DNA"/>
</dbReference>
<dbReference type="SUPFAM" id="SSF101936">
    <property type="entry name" value="DNA-binding pseudobarrel domain"/>
    <property type="match status" value="1"/>
</dbReference>
<evidence type="ECO:0000256" key="3">
    <source>
        <dbReference type="ARBA" id="ARBA00023163"/>
    </source>
</evidence>
<organism evidence="7 8">
    <name type="scientific">Sphagnum jensenii</name>
    <dbReference type="NCBI Taxonomy" id="128206"/>
    <lineage>
        <taxon>Eukaryota</taxon>
        <taxon>Viridiplantae</taxon>
        <taxon>Streptophyta</taxon>
        <taxon>Embryophyta</taxon>
        <taxon>Bryophyta</taxon>
        <taxon>Sphagnophytina</taxon>
        <taxon>Sphagnopsida</taxon>
        <taxon>Sphagnales</taxon>
        <taxon>Sphagnaceae</taxon>
        <taxon>Sphagnum</taxon>
    </lineage>
</organism>
<gene>
    <name evidence="7" type="ORF">CSSPJE1EN1_LOCUS7901</name>
</gene>
<feature type="domain" description="TF-B3" evidence="6">
    <location>
        <begin position="1"/>
        <end position="63"/>
    </location>
</feature>
<accession>A0ABP0W972</accession>
<evidence type="ECO:0000256" key="4">
    <source>
        <dbReference type="ARBA" id="ARBA00023242"/>
    </source>
</evidence>
<keyword evidence="4" id="KW-0539">Nucleus</keyword>
<evidence type="ECO:0000313" key="7">
    <source>
        <dbReference type="EMBL" id="CAK9262423.1"/>
    </source>
</evidence>
<sequence>MTSPSGKKWLVKYGWHAHFQNSKGYFTTGWIAFAIDNELKVDKKLLFTITSPSSIIVKVFGMVEALSNVDDKVDEDDFENDIKEEDIADDEEYKEKDEEDKDEVDEDDDDDDKVVRLLNMNEKHSYQDDDSMVLINFDEDEDDDELPKR</sequence>
<feature type="region of interest" description="Disordered" evidence="5">
    <location>
        <begin position="129"/>
        <end position="149"/>
    </location>
</feature>
<evidence type="ECO:0000256" key="5">
    <source>
        <dbReference type="SAM" id="MobiDB-lite"/>
    </source>
</evidence>
<keyword evidence="2" id="KW-0238">DNA-binding</keyword>
<reference evidence="7" key="1">
    <citation type="submission" date="2024-02" db="EMBL/GenBank/DDBJ databases">
        <authorList>
            <consortium name="ELIXIR-Norway"/>
            <consortium name="Elixir Norway"/>
        </authorList>
    </citation>
    <scope>NUCLEOTIDE SEQUENCE</scope>
</reference>
<keyword evidence="3" id="KW-0804">Transcription</keyword>
<feature type="region of interest" description="Disordered" evidence="5">
    <location>
        <begin position="74"/>
        <end position="113"/>
    </location>
</feature>
<dbReference type="Proteomes" id="UP001497444">
    <property type="component" value="Chromosome 14"/>
</dbReference>
<dbReference type="Gene3D" id="2.40.330.10">
    <property type="entry name" value="DNA-binding pseudobarrel domain"/>
    <property type="match status" value="1"/>
</dbReference>
<proteinExistence type="predicted"/>